<evidence type="ECO:0000313" key="2">
    <source>
        <dbReference type="Proteomes" id="UP001060085"/>
    </source>
</evidence>
<dbReference type="EMBL" id="CM044708">
    <property type="protein sequence ID" value="KAI5648206.1"/>
    <property type="molecule type" value="Genomic_DNA"/>
</dbReference>
<comment type="caution">
    <text evidence="1">The sequence shown here is derived from an EMBL/GenBank/DDBJ whole genome shotgun (WGS) entry which is preliminary data.</text>
</comment>
<gene>
    <name evidence="1" type="ORF">M9H77_34211</name>
</gene>
<proteinExistence type="predicted"/>
<reference evidence="2" key="1">
    <citation type="journal article" date="2023" name="Nat. Plants">
        <title>Single-cell RNA sequencing provides a high-resolution roadmap for understanding the multicellular compartmentation of specialized metabolism.</title>
        <authorList>
            <person name="Sun S."/>
            <person name="Shen X."/>
            <person name="Li Y."/>
            <person name="Li Y."/>
            <person name="Wang S."/>
            <person name="Li R."/>
            <person name="Zhang H."/>
            <person name="Shen G."/>
            <person name="Guo B."/>
            <person name="Wei J."/>
            <person name="Xu J."/>
            <person name="St-Pierre B."/>
            <person name="Chen S."/>
            <person name="Sun C."/>
        </authorList>
    </citation>
    <scope>NUCLEOTIDE SEQUENCE [LARGE SCALE GENOMIC DNA]</scope>
</reference>
<sequence>MSVEVSIPANPPKARAIQQHLFSLLQNCKSIKQLNQIHSHIIINGLTQKNFILAQLLSFYISSGCLLTARRVFDQVKIPSTNLWNQIIRGHAHSENPLKSVCVFGEMEKSEALPDGYTCSYVISGCRKGGLLKEGQQVHGKVLKNGFCSNVFVQTNLMNLYLESGEKGYGVRDARQLFDEMGERSIVTWNSLLAGCFRYKDVDAARRIFNEMPERNVVSWTTMIDGCVQNGRCRQALAIFCKMWRARVEIDQVTLVVVLSACAELGDLNLGRWIHSYAFVILRDQKCPLLLSLNNALIHMYASCGAIGEAFGVFIEIQNKNTVSWTSMITGLAKWGYGNEALILFEEMEKLGDHGCKPDEITFLGVLSACSYSGYVDKGWHYFRRMCQTSGIEPWIEHYGCMIDLLSRAGLLDEALGIVESMPMKPNDAIWGALLGGCRIHKNVELATHVGHMLALEIQPDRAAGYFLLLSNVYSTARKWEDAEFAKQKILNMGARKPQGRSWVHIDGNAVDKFYG</sequence>
<keyword evidence="2" id="KW-1185">Reference proteome</keyword>
<organism evidence="1 2">
    <name type="scientific">Catharanthus roseus</name>
    <name type="common">Madagascar periwinkle</name>
    <name type="synonym">Vinca rosea</name>
    <dbReference type="NCBI Taxonomy" id="4058"/>
    <lineage>
        <taxon>Eukaryota</taxon>
        <taxon>Viridiplantae</taxon>
        <taxon>Streptophyta</taxon>
        <taxon>Embryophyta</taxon>
        <taxon>Tracheophyta</taxon>
        <taxon>Spermatophyta</taxon>
        <taxon>Magnoliopsida</taxon>
        <taxon>eudicotyledons</taxon>
        <taxon>Gunneridae</taxon>
        <taxon>Pentapetalae</taxon>
        <taxon>asterids</taxon>
        <taxon>lamiids</taxon>
        <taxon>Gentianales</taxon>
        <taxon>Apocynaceae</taxon>
        <taxon>Rauvolfioideae</taxon>
        <taxon>Vinceae</taxon>
        <taxon>Catharanthinae</taxon>
        <taxon>Catharanthus</taxon>
    </lineage>
</organism>
<protein>
    <submittedName>
        <fullName evidence="1">Uncharacterized protein</fullName>
    </submittedName>
</protein>
<name>A0ACB9ZN07_CATRO</name>
<evidence type="ECO:0000313" key="1">
    <source>
        <dbReference type="EMBL" id="KAI5648206.1"/>
    </source>
</evidence>
<accession>A0ACB9ZN07</accession>
<dbReference type="Proteomes" id="UP001060085">
    <property type="component" value="Linkage Group LG08"/>
</dbReference>